<dbReference type="AlphaFoldDB" id="A0A0F9BRH9"/>
<evidence type="ECO:0000313" key="1">
    <source>
        <dbReference type="EMBL" id="KKK93094.1"/>
    </source>
</evidence>
<name>A0A0F9BRH9_9ZZZZ</name>
<gene>
    <name evidence="1" type="ORF">LCGC14_2696300</name>
</gene>
<proteinExistence type="predicted"/>
<protein>
    <submittedName>
        <fullName evidence="1">Uncharacterized protein</fullName>
    </submittedName>
</protein>
<comment type="caution">
    <text evidence="1">The sequence shown here is derived from an EMBL/GenBank/DDBJ whole genome shotgun (WGS) entry which is preliminary data.</text>
</comment>
<organism evidence="1">
    <name type="scientific">marine sediment metagenome</name>
    <dbReference type="NCBI Taxonomy" id="412755"/>
    <lineage>
        <taxon>unclassified sequences</taxon>
        <taxon>metagenomes</taxon>
        <taxon>ecological metagenomes</taxon>
    </lineage>
</organism>
<dbReference type="EMBL" id="LAZR01047920">
    <property type="protein sequence ID" value="KKK93094.1"/>
    <property type="molecule type" value="Genomic_DNA"/>
</dbReference>
<accession>A0A0F9BRH9</accession>
<feature type="non-terminal residue" evidence="1">
    <location>
        <position position="145"/>
    </location>
</feature>
<reference evidence="1" key="1">
    <citation type="journal article" date="2015" name="Nature">
        <title>Complex archaea that bridge the gap between prokaryotes and eukaryotes.</title>
        <authorList>
            <person name="Spang A."/>
            <person name="Saw J.H."/>
            <person name="Jorgensen S.L."/>
            <person name="Zaremba-Niedzwiedzka K."/>
            <person name="Martijn J."/>
            <person name="Lind A.E."/>
            <person name="van Eijk R."/>
            <person name="Schleper C."/>
            <person name="Guy L."/>
            <person name="Ettema T.J."/>
        </authorList>
    </citation>
    <scope>NUCLEOTIDE SEQUENCE</scope>
</reference>
<sequence>MSKEIETLRSDPEIKAVVDQKYMRKYQRDERQREIKDIEVVLGNQEARKGLSNPGQLKHQNDQRVATLRMQTPPELSDSQRDKISRLNRLALDDAREGMVTQEDMRYKPAGTVDDNIRWNKVKKPSVLLWKNTQLLLNRESDARE</sequence>